<dbReference type="Gene3D" id="3.40.50.300">
    <property type="entry name" value="P-loop containing nucleotide triphosphate hydrolases"/>
    <property type="match status" value="1"/>
</dbReference>
<dbReference type="AlphaFoldDB" id="A0A1F5WZ42"/>
<evidence type="ECO:0000313" key="8">
    <source>
        <dbReference type="Proteomes" id="UP000178114"/>
    </source>
</evidence>
<comment type="caution">
    <text evidence="7">The sequence shown here is derived from an EMBL/GenBank/DDBJ whole genome shotgun (WGS) entry which is preliminary data.</text>
</comment>
<evidence type="ECO:0000256" key="4">
    <source>
        <dbReference type="ARBA" id="ARBA00023054"/>
    </source>
</evidence>
<accession>A0A1F5WZ42</accession>
<keyword evidence="4" id="KW-0175">Coiled coil</keyword>
<dbReference type="Proteomes" id="UP000178114">
    <property type="component" value="Unassembled WGS sequence"/>
</dbReference>
<dbReference type="GO" id="GO:0016887">
    <property type="term" value="F:ATP hydrolysis activity"/>
    <property type="evidence" value="ECO:0007669"/>
    <property type="project" value="InterPro"/>
</dbReference>
<sequence>MAFKVTIEDVEAIFEVALGPPEQTLIIGKAPLNKPALNIGTYINSDGEHYMVWAMIIVSVEDRMSEAILRFLHKKLKSLRVADTLFILNESGEAELSVEWRRVRVVAGAVNLPVQHTMVISMGEASGLKRRSFTALAKFSEEMDYFSLFVESVINYFYDAVRIKAPEITMFLRLLRPWEPEDREDDFEEGHHTDKKEFDEKALEAKITMRKPKLAFSEIGGQPKAREEMEMLALGLRHPEIYKKWGTKLPKGVLLYGPSGTGKTLLAEALAAAVDGNFIKVDVADIGSKWVGVGEKMMQGVFDIAKKSRKFSIILCDEIDALASNRNDSHEANQKIVAVLLKNLDGLESAPNIMVIATTNRIESVDPAFLRPGRIDRKIKVPMPDFIGRKEIFNIHAQSSEKDAGRRLFEIADWSDIAFKTSGFSGADIAEIIRRVTEAKVRIELKAVPAFTPGLVSSEEVLKEIREFESKTKGSKQIRGFRKNPA</sequence>
<dbReference type="InterPro" id="IPR003959">
    <property type="entry name" value="ATPase_AAA_core"/>
</dbReference>
<dbReference type="InterPro" id="IPR027417">
    <property type="entry name" value="P-loop_NTPase"/>
</dbReference>
<dbReference type="GO" id="GO:0005524">
    <property type="term" value="F:ATP binding"/>
    <property type="evidence" value="ECO:0007669"/>
    <property type="project" value="UniProtKB-KW"/>
</dbReference>
<evidence type="ECO:0000256" key="3">
    <source>
        <dbReference type="ARBA" id="ARBA00022840"/>
    </source>
</evidence>
<evidence type="ECO:0000256" key="5">
    <source>
        <dbReference type="RuleBase" id="RU003651"/>
    </source>
</evidence>
<feature type="domain" description="AAA+ ATPase" evidence="6">
    <location>
        <begin position="249"/>
        <end position="385"/>
    </location>
</feature>
<dbReference type="EMBL" id="MFID01000022">
    <property type="protein sequence ID" value="OGF80935.1"/>
    <property type="molecule type" value="Genomic_DNA"/>
</dbReference>
<keyword evidence="2 5" id="KW-0547">Nucleotide-binding</keyword>
<reference evidence="7 8" key="1">
    <citation type="journal article" date="2016" name="Nat. Commun.">
        <title>Thousands of microbial genomes shed light on interconnected biogeochemical processes in an aquifer system.</title>
        <authorList>
            <person name="Anantharaman K."/>
            <person name="Brown C.T."/>
            <person name="Hug L.A."/>
            <person name="Sharon I."/>
            <person name="Castelle C.J."/>
            <person name="Probst A.J."/>
            <person name="Thomas B.C."/>
            <person name="Singh A."/>
            <person name="Wilkins M.J."/>
            <person name="Karaoz U."/>
            <person name="Brodie E.L."/>
            <person name="Williams K.H."/>
            <person name="Hubbard S.S."/>
            <person name="Banfield J.F."/>
        </authorList>
    </citation>
    <scope>NUCLEOTIDE SEQUENCE [LARGE SCALE GENOMIC DNA]</scope>
</reference>
<proteinExistence type="inferred from homology"/>
<dbReference type="Pfam" id="PF00004">
    <property type="entry name" value="AAA"/>
    <property type="match status" value="1"/>
</dbReference>
<dbReference type="PROSITE" id="PS00674">
    <property type="entry name" value="AAA"/>
    <property type="match status" value="1"/>
</dbReference>
<evidence type="ECO:0000256" key="1">
    <source>
        <dbReference type="ARBA" id="ARBA00006914"/>
    </source>
</evidence>
<dbReference type="SMART" id="SM00382">
    <property type="entry name" value="AAA"/>
    <property type="match status" value="1"/>
</dbReference>
<dbReference type="InterPro" id="IPR050221">
    <property type="entry name" value="26S_Proteasome_ATPase"/>
</dbReference>
<dbReference type="InterPro" id="IPR003960">
    <property type="entry name" value="ATPase_AAA_CS"/>
</dbReference>
<evidence type="ECO:0000259" key="6">
    <source>
        <dbReference type="SMART" id="SM00382"/>
    </source>
</evidence>
<dbReference type="PANTHER" id="PTHR23073">
    <property type="entry name" value="26S PROTEASOME REGULATORY SUBUNIT"/>
    <property type="match status" value="1"/>
</dbReference>
<organism evidence="7 8">
    <name type="scientific">Candidatus Giovannonibacteria bacterium RIFCSPLOWO2_01_FULL_45_34</name>
    <dbReference type="NCBI Taxonomy" id="1798351"/>
    <lineage>
        <taxon>Bacteria</taxon>
        <taxon>Candidatus Giovannoniibacteriota</taxon>
    </lineage>
</organism>
<dbReference type="Gene3D" id="1.10.8.60">
    <property type="match status" value="1"/>
</dbReference>
<keyword evidence="3 5" id="KW-0067">ATP-binding</keyword>
<dbReference type="FunFam" id="3.40.50.300:FF:001025">
    <property type="entry name" value="ATPase family, AAA domain-containing 2B"/>
    <property type="match status" value="1"/>
</dbReference>
<evidence type="ECO:0000313" key="7">
    <source>
        <dbReference type="EMBL" id="OGF80935.1"/>
    </source>
</evidence>
<comment type="similarity">
    <text evidence="1 5">Belongs to the AAA ATPase family.</text>
</comment>
<name>A0A1F5WZ42_9BACT</name>
<dbReference type="InterPro" id="IPR003593">
    <property type="entry name" value="AAA+_ATPase"/>
</dbReference>
<evidence type="ECO:0000256" key="2">
    <source>
        <dbReference type="ARBA" id="ARBA00022741"/>
    </source>
</evidence>
<dbReference type="STRING" id="1798351.A2930_02520"/>
<protein>
    <recommendedName>
        <fullName evidence="6">AAA+ ATPase domain-containing protein</fullName>
    </recommendedName>
</protein>
<dbReference type="SUPFAM" id="SSF52540">
    <property type="entry name" value="P-loop containing nucleoside triphosphate hydrolases"/>
    <property type="match status" value="1"/>
</dbReference>
<gene>
    <name evidence="7" type="ORF">A2930_02520</name>
</gene>